<dbReference type="OrthoDB" id="9768185at2"/>
<feature type="domain" description="CusB-like beta-barrel" evidence="3">
    <location>
        <begin position="244"/>
        <end position="321"/>
    </location>
</feature>
<dbReference type="PANTHER" id="PTHR30097">
    <property type="entry name" value="CATION EFFLUX SYSTEM PROTEIN CUSB"/>
    <property type="match status" value="1"/>
</dbReference>
<dbReference type="Pfam" id="PF25973">
    <property type="entry name" value="BSH_CzcB"/>
    <property type="match status" value="1"/>
</dbReference>
<dbReference type="GO" id="GO:0022857">
    <property type="term" value="F:transmembrane transporter activity"/>
    <property type="evidence" value="ECO:0007669"/>
    <property type="project" value="InterPro"/>
</dbReference>
<sequence>MFGSASIRNVSRKTFFVLALLGIGVALVIKYGQSNTAPAPLAKEASSHIKVLSPSRIAITAGAPQLAYLKSEPTETFPLPLVEPLNARIAYNENNTARITSPIAARVIQIQAELGDNVKQGSGLVTLDAPDYAQAVADVRKAEADLALKDKQRQRAEILWRGEAIARREVDNAEADFQVAVAETQRARQRLANLTHGDKASTQQGLLTLRAPLNGTIVERHINPGSEVGTGDNQPLFVISNLNTLWVYVDLPERYLGKVEPGMNAILTADAYPAERFGGTVEKVSAVLDPTTRRFTVRCLFPNSELRLRPEMFAQVTFAAKNSLDVWRIPNSALIVQGIQQYAFIELQPGEYEKRSLDILSKDHRYSYVSGNLSGQRVVVKGALLLNAELLAGN</sequence>
<comment type="caution">
    <text evidence="5">The sequence shown here is derived from an EMBL/GenBank/DDBJ whole genome shotgun (WGS) entry which is preliminary data.</text>
</comment>
<dbReference type="EMBL" id="QPGB01000002">
    <property type="protein sequence ID" value="RCS58034.1"/>
    <property type="molecule type" value="Genomic_DNA"/>
</dbReference>
<dbReference type="AlphaFoldDB" id="A0A368L3A1"/>
<keyword evidence="2" id="KW-0813">Transport</keyword>
<dbReference type="SUPFAM" id="SSF111369">
    <property type="entry name" value="HlyD-like secretion proteins"/>
    <property type="match status" value="1"/>
</dbReference>
<dbReference type="GO" id="GO:0030288">
    <property type="term" value="C:outer membrane-bounded periplasmic space"/>
    <property type="evidence" value="ECO:0007669"/>
    <property type="project" value="TreeGrafter"/>
</dbReference>
<protein>
    <submittedName>
        <fullName evidence="5">Efflux RND transporter periplasmic adaptor subunit</fullName>
    </submittedName>
</protein>
<dbReference type="GO" id="GO:0046914">
    <property type="term" value="F:transition metal ion binding"/>
    <property type="evidence" value="ECO:0007669"/>
    <property type="project" value="TreeGrafter"/>
</dbReference>
<name>A0A368L3A1_9BURK</name>
<feature type="domain" description="CzcB-like barrel-sandwich hybrid" evidence="4">
    <location>
        <begin position="96"/>
        <end position="240"/>
    </location>
</feature>
<evidence type="ECO:0000259" key="4">
    <source>
        <dbReference type="Pfam" id="PF25973"/>
    </source>
</evidence>
<evidence type="ECO:0000313" key="6">
    <source>
        <dbReference type="Proteomes" id="UP000252357"/>
    </source>
</evidence>
<dbReference type="GO" id="GO:0016020">
    <property type="term" value="C:membrane"/>
    <property type="evidence" value="ECO:0007669"/>
    <property type="project" value="InterPro"/>
</dbReference>
<dbReference type="Gene3D" id="2.40.50.100">
    <property type="match status" value="1"/>
</dbReference>
<evidence type="ECO:0000256" key="2">
    <source>
        <dbReference type="ARBA" id="ARBA00022448"/>
    </source>
</evidence>
<dbReference type="Gene3D" id="1.10.287.470">
    <property type="entry name" value="Helix hairpin bin"/>
    <property type="match status" value="1"/>
</dbReference>
<dbReference type="InterPro" id="IPR051909">
    <property type="entry name" value="MFP_Cation_Efflux"/>
</dbReference>
<evidence type="ECO:0000313" key="5">
    <source>
        <dbReference type="EMBL" id="RCS58034.1"/>
    </source>
</evidence>
<dbReference type="RefSeq" id="WP_114402121.1">
    <property type="nucleotide sequence ID" value="NZ_QPGB01000002.1"/>
</dbReference>
<accession>A0A368L3A1</accession>
<organism evidence="5 6">
    <name type="scientific">Parvibium lacunae</name>
    <dbReference type="NCBI Taxonomy" id="1888893"/>
    <lineage>
        <taxon>Bacteria</taxon>
        <taxon>Pseudomonadati</taxon>
        <taxon>Pseudomonadota</taxon>
        <taxon>Betaproteobacteria</taxon>
        <taxon>Burkholderiales</taxon>
        <taxon>Alcaligenaceae</taxon>
        <taxon>Parvibium</taxon>
    </lineage>
</organism>
<dbReference type="InterPro" id="IPR058792">
    <property type="entry name" value="Beta-barrel_RND_2"/>
</dbReference>
<dbReference type="NCBIfam" id="TIGR01730">
    <property type="entry name" value="RND_mfp"/>
    <property type="match status" value="1"/>
</dbReference>
<dbReference type="InterPro" id="IPR058647">
    <property type="entry name" value="BSH_CzcB-like"/>
</dbReference>
<dbReference type="Pfam" id="PF25954">
    <property type="entry name" value="Beta-barrel_RND_2"/>
    <property type="match status" value="1"/>
</dbReference>
<evidence type="ECO:0000259" key="3">
    <source>
        <dbReference type="Pfam" id="PF25954"/>
    </source>
</evidence>
<proteinExistence type="inferred from homology"/>
<dbReference type="PANTHER" id="PTHR30097:SF4">
    <property type="entry name" value="SLR6042 PROTEIN"/>
    <property type="match status" value="1"/>
</dbReference>
<dbReference type="Gene3D" id="2.40.30.170">
    <property type="match status" value="1"/>
</dbReference>
<keyword evidence="6" id="KW-1185">Reference proteome</keyword>
<dbReference type="GO" id="GO:0015679">
    <property type="term" value="P:plasma membrane copper ion transport"/>
    <property type="evidence" value="ECO:0007669"/>
    <property type="project" value="TreeGrafter"/>
</dbReference>
<dbReference type="InterPro" id="IPR006143">
    <property type="entry name" value="RND_pump_MFP"/>
</dbReference>
<dbReference type="Gene3D" id="2.40.420.20">
    <property type="match status" value="1"/>
</dbReference>
<reference evidence="5 6" key="1">
    <citation type="journal article" date="2018" name="Int. J. Syst. Evol. Microbiol.">
        <title>Parvibium lacunae gen. nov., sp. nov., a new member of the family Alcaligenaceae isolated from a freshwater pond.</title>
        <authorList>
            <person name="Chen W.M."/>
            <person name="Xie P.B."/>
            <person name="Hsu M.Y."/>
            <person name="Sheu S.Y."/>
        </authorList>
    </citation>
    <scope>NUCLEOTIDE SEQUENCE [LARGE SCALE GENOMIC DNA]</scope>
    <source>
        <strain evidence="5 6">KMB9</strain>
    </source>
</reference>
<gene>
    <name evidence="5" type="ORF">DU000_04110</name>
</gene>
<dbReference type="Proteomes" id="UP000252357">
    <property type="component" value="Unassembled WGS sequence"/>
</dbReference>
<dbReference type="GO" id="GO:0060003">
    <property type="term" value="P:copper ion export"/>
    <property type="evidence" value="ECO:0007669"/>
    <property type="project" value="TreeGrafter"/>
</dbReference>
<evidence type="ECO:0000256" key="1">
    <source>
        <dbReference type="ARBA" id="ARBA00009477"/>
    </source>
</evidence>
<comment type="similarity">
    <text evidence="1">Belongs to the membrane fusion protein (MFP) (TC 8.A.1) family.</text>
</comment>
<dbReference type="FunFam" id="2.40.30.170:FF:000010">
    <property type="entry name" value="Efflux RND transporter periplasmic adaptor subunit"/>
    <property type="match status" value="1"/>
</dbReference>